<dbReference type="InterPro" id="IPR007219">
    <property type="entry name" value="XnlR_reg_dom"/>
</dbReference>
<feature type="domain" description="Xylanolytic transcriptional activator regulatory" evidence="3">
    <location>
        <begin position="115"/>
        <end position="189"/>
    </location>
</feature>
<dbReference type="GO" id="GO:0003700">
    <property type="term" value="F:DNA-binding transcription factor activity"/>
    <property type="evidence" value="ECO:0007669"/>
    <property type="project" value="InterPro"/>
</dbReference>
<dbReference type="InterPro" id="IPR050987">
    <property type="entry name" value="AtrR-like"/>
</dbReference>
<dbReference type="Proteomes" id="UP000019478">
    <property type="component" value="Unassembled WGS sequence"/>
</dbReference>
<dbReference type="eggNOG" id="ENOG502QZJZ">
    <property type="taxonomic scope" value="Eukaryota"/>
</dbReference>
<dbReference type="GO" id="GO:0008270">
    <property type="term" value="F:zinc ion binding"/>
    <property type="evidence" value="ECO:0007669"/>
    <property type="project" value="InterPro"/>
</dbReference>
<evidence type="ECO:0000313" key="5">
    <source>
        <dbReference type="Proteomes" id="UP000019478"/>
    </source>
</evidence>
<evidence type="ECO:0000256" key="1">
    <source>
        <dbReference type="ARBA" id="ARBA00023242"/>
    </source>
</evidence>
<evidence type="ECO:0000256" key="2">
    <source>
        <dbReference type="SAM" id="MobiDB-lite"/>
    </source>
</evidence>
<reference evidence="4 5" key="1">
    <citation type="submission" date="2013-03" db="EMBL/GenBank/DDBJ databases">
        <title>The Genome Sequence of Capronia epimyces CBS 606.96.</title>
        <authorList>
            <consortium name="The Broad Institute Genomics Platform"/>
            <person name="Cuomo C."/>
            <person name="de Hoog S."/>
            <person name="Gorbushina A."/>
            <person name="Walker B."/>
            <person name="Young S.K."/>
            <person name="Zeng Q."/>
            <person name="Gargeya S."/>
            <person name="Fitzgerald M."/>
            <person name="Haas B."/>
            <person name="Abouelleil A."/>
            <person name="Allen A.W."/>
            <person name="Alvarado L."/>
            <person name="Arachchi H.M."/>
            <person name="Berlin A.M."/>
            <person name="Chapman S.B."/>
            <person name="Gainer-Dewar J."/>
            <person name="Goldberg J."/>
            <person name="Griggs A."/>
            <person name="Gujja S."/>
            <person name="Hansen M."/>
            <person name="Howarth C."/>
            <person name="Imamovic A."/>
            <person name="Ireland A."/>
            <person name="Larimer J."/>
            <person name="McCowan C."/>
            <person name="Murphy C."/>
            <person name="Pearson M."/>
            <person name="Poon T.W."/>
            <person name="Priest M."/>
            <person name="Roberts A."/>
            <person name="Saif S."/>
            <person name="Shea T."/>
            <person name="Sisk P."/>
            <person name="Sykes S."/>
            <person name="Wortman J."/>
            <person name="Nusbaum C."/>
            <person name="Birren B."/>
        </authorList>
    </citation>
    <scope>NUCLEOTIDE SEQUENCE [LARGE SCALE GENOMIC DNA]</scope>
    <source>
        <strain evidence="4 5">CBS 606.96</strain>
    </source>
</reference>
<keyword evidence="5" id="KW-1185">Reference proteome</keyword>
<name>W9XSI9_9EURO</name>
<dbReference type="CDD" id="cd12148">
    <property type="entry name" value="fungal_TF_MHR"/>
    <property type="match status" value="1"/>
</dbReference>
<dbReference type="STRING" id="1182542.W9XSI9"/>
<evidence type="ECO:0000313" key="4">
    <source>
        <dbReference type="EMBL" id="EXJ79926.1"/>
    </source>
</evidence>
<feature type="region of interest" description="Disordered" evidence="2">
    <location>
        <begin position="411"/>
        <end position="430"/>
    </location>
</feature>
<dbReference type="GO" id="GO:0003677">
    <property type="term" value="F:DNA binding"/>
    <property type="evidence" value="ECO:0007669"/>
    <property type="project" value="InterPro"/>
</dbReference>
<accession>W9XSI9</accession>
<proteinExistence type="predicted"/>
<protein>
    <recommendedName>
        <fullName evidence="3">Xylanolytic transcriptional activator regulatory domain-containing protein</fullName>
    </recommendedName>
</protein>
<dbReference type="AlphaFoldDB" id="W9XSI9"/>
<dbReference type="PANTHER" id="PTHR46910">
    <property type="entry name" value="TRANSCRIPTION FACTOR PDR1"/>
    <property type="match status" value="1"/>
</dbReference>
<dbReference type="RefSeq" id="XP_007736500.1">
    <property type="nucleotide sequence ID" value="XM_007738310.1"/>
</dbReference>
<dbReference type="GO" id="GO:0006351">
    <property type="term" value="P:DNA-templated transcription"/>
    <property type="evidence" value="ECO:0007669"/>
    <property type="project" value="InterPro"/>
</dbReference>
<gene>
    <name evidence="4" type="ORF">A1O3_08211</name>
</gene>
<dbReference type="OrthoDB" id="39175at2759"/>
<dbReference type="PANTHER" id="PTHR46910:SF25">
    <property type="entry name" value="ABC-TRANSPORTER-REGULATING TRANSCRIPTION FACTOR"/>
    <property type="match status" value="1"/>
</dbReference>
<dbReference type="SMART" id="SM00906">
    <property type="entry name" value="Fungal_trans"/>
    <property type="match status" value="1"/>
</dbReference>
<evidence type="ECO:0000259" key="3">
    <source>
        <dbReference type="SMART" id="SM00906"/>
    </source>
</evidence>
<sequence>MGTVPAYFDEALDSALGIVHRPWFEAQLRSYLDGSINDSDPAWYALRNAIYASGSRVELSKTKTFLEANQTAWGWFENALAAHTEILYFRTSILGVQALTVMAYYSHNIGSPCLEYMLCTNALRLAVAKGLHRQPVSSWNSSEHENNLRSCLFWAAYCLEKQIVSQSGRHSLIDDDDVNCQVPTQVPAGSTVNLQYFTILIRLARLSSVVSKRLSTVRAFQQGAELLVRSVAELDEQLNALRRSVDPILFLESPINLKRMPAGMTLQQAMYLRYGFFNVALDIHTALTYPWCRSMVGLTPHAALRNQVEKSTQTVAETCRSAILATEHIHFDANTPVPMSFFGPMYALINLFIYILQTPQQSRIQSDLALMDVAAGHFARMQIATDSEVTFTFAKEVAALAHEAVARGSSSRRYSGNESLGMDSDPSRLRPDMSDCMTDRTGNVLEDDLQCDDPTASYVNPFFDLELENWSTFLPAGFDDKVMDFSVG</sequence>
<dbReference type="HOGENOM" id="CLU_016058_2_1_1"/>
<dbReference type="Pfam" id="PF04082">
    <property type="entry name" value="Fungal_trans"/>
    <property type="match status" value="1"/>
</dbReference>
<keyword evidence="1" id="KW-0539">Nucleus</keyword>
<dbReference type="EMBL" id="AMGY01000007">
    <property type="protein sequence ID" value="EXJ79926.1"/>
    <property type="molecule type" value="Genomic_DNA"/>
</dbReference>
<organism evidence="4 5">
    <name type="scientific">Capronia epimyces CBS 606.96</name>
    <dbReference type="NCBI Taxonomy" id="1182542"/>
    <lineage>
        <taxon>Eukaryota</taxon>
        <taxon>Fungi</taxon>
        <taxon>Dikarya</taxon>
        <taxon>Ascomycota</taxon>
        <taxon>Pezizomycotina</taxon>
        <taxon>Eurotiomycetes</taxon>
        <taxon>Chaetothyriomycetidae</taxon>
        <taxon>Chaetothyriales</taxon>
        <taxon>Herpotrichiellaceae</taxon>
        <taxon>Capronia</taxon>
    </lineage>
</organism>
<comment type="caution">
    <text evidence="4">The sequence shown here is derived from an EMBL/GenBank/DDBJ whole genome shotgun (WGS) entry which is preliminary data.</text>
</comment>
<dbReference type="GeneID" id="19172300"/>